<comment type="caution">
    <text evidence="1">The sequence shown here is derived from an EMBL/GenBank/DDBJ whole genome shotgun (WGS) entry which is preliminary data.</text>
</comment>
<evidence type="ECO:0000313" key="2">
    <source>
        <dbReference type="Proteomes" id="UP000828048"/>
    </source>
</evidence>
<dbReference type="EMBL" id="CM037161">
    <property type="protein sequence ID" value="KAH7853701.1"/>
    <property type="molecule type" value="Genomic_DNA"/>
</dbReference>
<protein>
    <submittedName>
        <fullName evidence="1">Uncharacterized protein</fullName>
    </submittedName>
</protein>
<name>A0ACB7YJG1_9ERIC</name>
<reference evidence="1 2" key="1">
    <citation type="journal article" date="2021" name="Hortic Res">
        <title>High-quality reference genome and annotation aids understanding of berry development for evergreen blueberry (Vaccinium darrowii).</title>
        <authorList>
            <person name="Yu J."/>
            <person name="Hulse-Kemp A.M."/>
            <person name="Babiker E."/>
            <person name="Staton M."/>
        </authorList>
    </citation>
    <scope>NUCLEOTIDE SEQUENCE [LARGE SCALE GENOMIC DNA]</scope>
    <source>
        <strain evidence="2">cv. NJ 8807/NJ 8810</strain>
        <tissue evidence="1">Young leaf</tissue>
    </source>
</reference>
<dbReference type="Proteomes" id="UP000828048">
    <property type="component" value="Chromosome 11"/>
</dbReference>
<keyword evidence="2" id="KW-1185">Reference proteome</keyword>
<sequence>MANWDEIPRDLWRLILQKSITVITDHIPFSGVCKLWRSIGLEYRKKLNIPLHVPGLMFPGTTTTTPTTDTITTNGDSLTRRFVAFPVGKKIIANPLEPDFPLLSVPHQSLCRGSHKGWLIMVNKNLSMYLQNPFTGRRIDLPPVTSLPSPGASWVRMSNWYAEKAIMSVTPSSSSSVSDCFVMIFFGPGDRVAFCKVGDKKWRLLKKSETSAGDYIDGIYYKEQFYIVDECGKIYVCDPLTSPQPQLKEFYPQNPHSNINYVEKWYLVECGGELYEILRKTTSTFGFTSEFDHGEEDISDGEEGVHINNGGDDETDDFDHDIKFVDRTRHLIKRTFQFLIFKLETSESKWIRAKDFDGGAVFVGYNQSFAVSKSDLSRGYEGDRIYYTDDDCRSQQLGVRSGHDMGIFSLRESKFEPLCSTDSESTKPPAVWITPSDGTYQH</sequence>
<proteinExistence type="predicted"/>
<gene>
    <name evidence="1" type="ORF">Vadar_005682</name>
</gene>
<organism evidence="1 2">
    <name type="scientific">Vaccinium darrowii</name>
    <dbReference type="NCBI Taxonomy" id="229202"/>
    <lineage>
        <taxon>Eukaryota</taxon>
        <taxon>Viridiplantae</taxon>
        <taxon>Streptophyta</taxon>
        <taxon>Embryophyta</taxon>
        <taxon>Tracheophyta</taxon>
        <taxon>Spermatophyta</taxon>
        <taxon>Magnoliopsida</taxon>
        <taxon>eudicotyledons</taxon>
        <taxon>Gunneridae</taxon>
        <taxon>Pentapetalae</taxon>
        <taxon>asterids</taxon>
        <taxon>Ericales</taxon>
        <taxon>Ericaceae</taxon>
        <taxon>Vaccinioideae</taxon>
        <taxon>Vaccinieae</taxon>
        <taxon>Vaccinium</taxon>
    </lineage>
</organism>
<accession>A0ACB7YJG1</accession>
<evidence type="ECO:0000313" key="1">
    <source>
        <dbReference type="EMBL" id="KAH7853701.1"/>
    </source>
</evidence>